<protein>
    <submittedName>
        <fullName evidence="1">Uncharacterized protein</fullName>
    </submittedName>
</protein>
<sequence length="68" mass="7646">MYQEEIARSEAALRFLENKYEDVSLEDTLNDLDDAENVEEYTLTSEDAALVMKVDNATGGDSKFPLDP</sequence>
<gene>
    <name evidence="1" type="ORF">DOK78_000453</name>
</gene>
<dbReference type="Proteomes" id="UP000664701">
    <property type="component" value="Chromosome"/>
</dbReference>
<keyword evidence="2" id="KW-1185">Reference proteome</keyword>
<evidence type="ECO:0000313" key="2">
    <source>
        <dbReference type="Proteomes" id="UP000664701"/>
    </source>
</evidence>
<accession>A0ABZ2SK44</accession>
<dbReference type="EMBL" id="CP147251">
    <property type="protein sequence ID" value="WYJ75865.1"/>
    <property type="molecule type" value="Genomic_DNA"/>
</dbReference>
<name>A0ABZ2SK44_9ENTE</name>
<dbReference type="RefSeq" id="WP_207941933.1">
    <property type="nucleotide sequence ID" value="NZ_CP147251.1"/>
</dbReference>
<organism evidence="1 2">
    <name type="scientific">Candidatus Enterococcus lowellii</name>
    <dbReference type="NCBI Taxonomy" id="2230877"/>
    <lineage>
        <taxon>Bacteria</taxon>
        <taxon>Bacillati</taxon>
        <taxon>Bacillota</taxon>
        <taxon>Bacilli</taxon>
        <taxon>Lactobacillales</taxon>
        <taxon>Enterococcaceae</taxon>
        <taxon>Enterococcus</taxon>
    </lineage>
</organism>
<reference evidence="1 2" key="2">
    <citation type="submission" date="2024-03" db="EMBL/GenBank/DDBJ databases">
        <title>The Genome Sequence of Enterococcus sp. DIV2402.</title>
        <authorList>
            <consortium name="The Broad Institute Genomics Platform"/>
            <consortium name="The Broad Institute Microbial Omics Core"/>
            <consortium name="The Broad Institute Genomic Center for Infectious Diseases"/>
            <person name="Earl A."/>
            <person name="Manson A."/>
            <person name="Gilmore M."/>
            <person name="Schwartman J."/>
            <person name="Shea T."/>
            <person name="Abouelleil A."/>
            <person name="Cao P."/>
            <person name="Chapman S."/>
            <person name="Cusick C."/>
            <person name="Young S."/>
            <person name="Neafsey D."/>
            <person name="Nusbaum C."/>
            <person name="Birren B."/>
        </authorList>
    </citation>
    <scope>NUCLEOTIDE SEQUENCE [LARGE SCALE GENOMIC DNA]</scope>
    <source>
        <strain evidence="1 2">DIV2402</strain>
    </source>
</reference>
<evidence type="ECO:0000313" key="1">
    <source>
        <dbReference type="EMBL" id="WYJ75865.1"/>
    </source>
</evidence>
<proteinExistence type="predicted"/>
<reference evidence="1 2" key="1">
    <citation type="submission" date="2021-03" db="EMBL/GenBank/DDBJ databases">
        <authorList>
            <person name="Gilmore M.S."/>
            <person name="Schwartzman J."/>
            <person name="Van Tyne D."/>
            <person name="Martin M."/>
            <person name="Earl A.M."/>
            <person name="Manson A.L."/>
            <person name="Straub T."/>
            <person name="Salamzade R."/>
            <person name="Saavedra J."/>
            <person name="Lebreton F."/>
            <person name="Prichula J."/>
            <person name="Schaufler K."/>
            <person name="Gaca A."/>
            <person name="Sgardioli B."/>
            <person name="Wagenaar J."/>
            <person name="Strong T."/>
        </authorList>
    </citation>
    <scope>NUCLEOTIDE SEQUENCE [LARGE SCALE GENOMIC DNA]</scope>
    <source>
        <strain evidence="1 2">DIV2402</strain>
    </source>
</reference>